<dbReference type="Proteomes" id="UP001204144">
    <property type="component" value="Unassembled WGS sequence"/>
</dbReference>
<evidence type="ECO:0000256" key="2">
    <source>
        <dbReference type="ARBA" id="ARBA00009347"/>
    </source>
</evidence>
<dbReference type="Pfam" id="PF02770">
    <property type="entry name" value="Acyl-CoA_dh_M"/>
    <property type="match status" value="1"/>
</dbReference>
<dbReference type="InterPro" id="IPR006091">
    <property type="entry name" value="Acyl-CoA_Oxase/DH_mid-dom"/>
</dbReference>
<gene>
    <name evidence="10" type="ORF">EGI31_01220</name>
</gene>
<comment type="cofactor">
    <cofactor evidence="1 5">
        <name>FAD</name>
        <dbReference type="ChEBI" id="CHEBI:57692"/>
    </cofactor>
</comment>
<dbReference type="InterPro" id="IPR013786">
    <property type="entry name" value="AcylCoA_DH/ox_N"/>
</dbReference>
<organism evidence="10 11">
    <name type="scientific">Lacihabitans soyangensis</name>
    <dbReference type="NCBI Taxonomy" id="869394"/>
    <lineage>
        <taxon>Bacteria</taxon>
        <taxon>Pseudomonadati</taxon>
        <taxon>Bacteroidota</taxon>
        <taxon>Cytophagia</taxon>
        <taxon>Cytophagales</taxon>
        <taxon>Leadbetterellaceae</taxon>
        <taxon>Lacihabitans</taxon>
    </lineage>
</organism>
<protein>
    <submittedName>
        <fullName evidence="10">Acyl-CoA dehydrogenase</fullName>
    </submittedName>
</protein>
<dbReference type="AlphaFoldDB" id="A0AAE3GZK9"/>
<dbReference type="Pfam" id="PF02771">
    <property type="entry name" value="Acyl-CoA_dh_N"/>
    <property type="match status" value="1"/>
</dbReference>
<evidence type="ECO:0000256" key="1">
    <source>
        <dbReference type="ARBA" id="ARBA00001974"/>
    </source>
</evidence>
<feature type="domain" description="Acetyl-CoA dehydrogenase-like C-terminal" evidence="9">
    <location>
        <begin position="462"/>
        <end position="581"/>
    </location>
</feature>
<comment type="similarity">
    <text evidence="2 5">Belongs to the acyl-CoA dehydrogenase family.</text>
</comment>
<dbReference type="EMBL" id="RJUF01000002">
    <property type="protein sequence ID" value="MCP9761555.1"/>
    <property type="molecule type" value="Genomic_DNA"/>
</dbReference>
<sequence length="593" mass="66858">MQLYARQNIDFILHEVLKVEELCEDDYFKNHSKETFDLVLDMADEISQKTSLPAFVDSDRNQPQLIDGQVSVHSGVHTFVKTYAEAGMISATFDESFDGQQLPKTVYAASEYIGLSAHNSFMMFTDLANGCANLIATFGTQEQKDQYVTKLLSAEWLSSMCLTEPQAGSSLSDVATKAIPQTDGTYKISGQKVFISAGDHDITPNIIHLVLARIEGAPAGVKGISLFIVPKNRVDDLQVSNDVTSIGIYHKMGQKATPAMHLAFGENDNCVGYLLGEPNQGLTQMFKMMNSARLGVGMTGIACASAAYHHSLKYAKERIQGKRLDENLKLVPSNIIEHPDVRRMLFKQKAIVEGGLAFMIQCYFYIDQTRVNPDRKAYFETLLELLTPVAKTFGAEMGIVSVNQGLQVLGGYGYTEDFPLEQLARDVRICSIYEGTTGIQSLALLGREIFRNDKIALKYWYSEVEETLEKVRKEPKLKIFLDDFEKKLSIFDKVNEHLEKLSKEKDVEIFIKDATTYMELFGLLNVAWQWLKMSEIAELNIHNSDTESKFYLSKIETMKFFFKYELSKVDQLAEILFQTDSLTIFDPNTDHLD</sequence>
<dbReference type="Gene3D" id="2.40.110.10">
    <property type="entry name" value="Butyryl-CoA Dehydrogenase, subunit A, domain 2"/>
    <property type="match status" value="1"/>
</dbReference>
<dbReference type="GO" id="GO:0050660">
    <property type="term" value="F:flavin adenine dinucleotide binding"/>
    <property type="evidence" value="ECO:0007669"/>
    <property type="project" value="InterPro"/>
</dbReference>
<proteinExistence type="inferred from homology"/>
<dbReference type="InterPro" id="IPR009075">
    <property type="entry name" value="AcylCo_DH/oxidase_C"/>
</dbReference>
<dbReference type="InterPro" id="IPR037069">
    <property type="entry name" value="AcylCoA_DH/ox_N_sf"/>
</dbReference>
<dbReference type="Gene3D" id="1.20.140.10">
    <property type="entry name" value="Butyryl-CoA Dehydrogenase, subunit A, domain 3"/>
    <property type="match status" value="1"/>
</dbReference>
<evidence type="ECO:0000256" key="4">
    <source>
        <dbReference type="ARBA" id="ARBA00022827"/>
    </source>
</evidence>
<dbReference type="InterPro" id="IPR009100">
    <property type="entry name" value="AcylCoA_DH/oxidase_NM_dom_sf"/>
</dbReference>
<keyword evidence="5" id="KW-0560">Oxidoreductase</keyword>
<reference evidence="10 11" key="1">
    <citation type="submission" date="2018-11" db="EMBL/GenBank/DDBJ databases">
        <title>Novel bacteria species description.</title>
        <authorList>
            <person name="Han J.-H."/>
        </authorList>
    </citation>
    <scope>NUCLEOTIDE SEQUENCE [LARGE SCALE GENOMIC DNA]</scope>
    <source>
        <strain evidence="10 11">KCTC23259</strain>
    </source>
</reference>
<dbReference type="InterPro" id="IPR052166">
    <property type="entry name" value="Diverse_Acyl-CoA_DH"/>
</dbReference>
<dbReference type="PANTHER" id="PTHR42803:SF3">
    <property type="entry name" value="ACYL-COA DEHYDROGENASE-RELATED"/>
    <property type="match status" value="1"/>
</dbReference>
<feature type="domain" description="Acyl-CoA dehydrogenase/oxidase C-terminal" evidence="6">
    <location>
        <begin position="279"/>
        <end position="442"/>
    </location>
</feature>
<dbReference type="SUPFAM" id="SSF56645">
    <property type="entry name" value="Acyl-CoA dehydrogenase NM domain-like"/>
    <property type="match status" value="1"/>
</dbReference>
<evidence type="ECO:0000313" key="10">
    <source>
        <dbReference type="EMBL" id="MCP9761555.1"/>
    </source>
</evidence>
<evidence type="ECO:0000259" key="6">
    <source>
        <dbReference type="Pfam" id="PF00441"/>
    </source>
</evidence>
<dbReference type="InterPro" id="IPR036250">
    <property type="entry name" value="AcylCo_DH-like_C"/>
</dbReference>
<evidence type="ECO:0000313" key="11">
    <source>
        <dbReference type="Proteomes" id="UP001204144"/>
    </source>
</evidence>
<dbReference type="Gene3D" id="1.10.540.10">
    <property type="entry name" value="Acyl-CoA dehydrogenase/oxidase, N-terminal domain"/>
    <property type="match status" value="1"/>
</dbReference>
<evidence type="ECO:0000256" key="3">
    <source>
        <dbReference type="ARBA" id="ARBA00022630"/>
    </source>
</evidence>
<comment type="caution">
    <text evidence="10">The sequence shown here is derived from an EMBL/GenBank/DDBJ whole genome shotgun (WGS) entry which is preliminary data.</text>
</comment>
<evidence type="ECO:0000259" key="8">
    <source>
        <dbReference type="Pfam" id="PF02771"/>
    </source>
</evidence>
<dbReference type="Pfam" id="PF12806">
    <property type="entry name" value="Acyl-CoA_dh_C"/>
    <property type="match status" value="1"/>
</dbReference>
<dbReference type="PANTHER" id="PTHR42803">
    <property type="entry name" value="ACYL-COA DEHYDROGENASE"/>
    <property type="match status" value="1"/>
</dbReference>
<accession>A0AAE3GZK9</accession>
<dbReference type="InterPro" id="IPR025878">
    <property type="entry name" value="Acyl-CoA_dh-like_C_dom"/>
</dbReference>
<evidence type="ECO:0000256" key="5">
    <source>
        <dbReference type="RuleBase" id="RU362125"/>
    </source>
</evidence>
<evidence type="ECO:0000259" key="7">
    <source>
        <dbReference type="Pfam" id="PF02770"/>
    </source>
</evidence>
<name>A0AAE3GZK9_9BACT</name>
<keyword evidence="3 5" id="KW-0285">Flavoprotein</keyword>
<dbReference type="SUPFAM" id="SSF47203">
    <property type="entry name" value="Acyl-CoA dehydrogenase C-terminal domain-like"/>
    <property type="match status" value="1"/>
</dbReference>
<dbReference type="GO" id="GO:0016627">
    <property type="term" value="F:oxidoreductase activity, acting on the CH-CH group of donors"/>
    <property type="evidence" value="ECO:0007669"/>
    <property type="project" value="InterPro"/>
</dbReference>
<feature type="domain" description="Acyl-CoA dehydrogenase/oxidase N-terminal" evidence="8">
    <location>
        <begin position="77"/>
        <end position="155"/>
    </location>
</feature>
<dbReference type="RefSeq" id="WP_255035294.1">
    <property type="nucleotide sequence ID" value="NZ_RJUF01000002.1"/>
</dbReference>
<evidence type="ECO:0000259" key="9">
    <source>
        <dbReference type="Pfam" id="PF12806"/>
    </source>
</evidence>
<keyword evidence="4 5" id="KW-0274">FAD</keyword>
<dbReference type="Pfam" id="PF00441">
    <property type="entry name" value="Acyl-CoA_dh_1"/>
    <property type="match status" value="1"/>
</dbReference>
<keyword evidence="11" id="KW-1185">Reference proteome</keyword>
<feature type="domain" description="Acyl-CoA oxidase/dehydrogenase middle" evidence="7">
    <location>
        <begin position="159"/>
        <end position="264"/>
    </location>
</feature>
<dbReference type="InterPro" id="IPR046373">
    <property type="entry name" value="Acyl-CoA_Oxase/DH_mid-dom_sf"/>
</dbReference>